<reference evidence="3 4" key="1">
    <citation type="journal article" date="2019" name="Sci. Rep.">
        <title>A high-quality genome of Eragrostis curvula grass provides insights into Poaceae evolution and supports new strategies to enhance forage quality.</title>
        <authorList>
            <person name="Carballo J."/>
            <person name="Santos B.A.C.M."/>
            <person name="Zappacosta D."/>
            <person name="Garbus I."/>
            <person name="Selva J.P."/>
            <person name="Gallo C.A."/>
            <person name="Diaz A."/>
            <person name="Albertini E."/>
            <person name="Caccamo M."/>
            <person name="Echenique V."/>
        </authorList>
    </citation>
    <scope>NUCLEOTIDE SEQUENCE [LARGE SCALE GENOMIC DNA]</scope>
    <source>
        <strain evidence="4">cv. Victoria</strain>
        <tissue evidence="3">Leaf</tissue>
    </source>
</reference>
<keyword evidence="2" id="KW-0732">Signal</keyword>
<evidence type="ECO:0000313" key="3">
    <source>
        <dbReference type="EMBL" id="TVU32091.1"/>
    </source>
</evidence>
<proteinExistence type="predicted"/>
<feature type="compositionally biased region" description="Polar residues" evidence="1">
    <location>
        <begin position="171"/>
        <end position="181"/>
    </location>
</feature>
<evidence type="ECO:0000256" key="2">
    <source>
        <dbReference type="SAM" id="SignalP"/>
    </source>
</evidence>
<name>A0A5J9V9D0_9POAL</name>
<protein>
    <submittedName>
        <fullName evidence="3">Uncharacterized protein</fullName>
    </submittedName>
</protein>
<evidence type="ECO:0000256" key="1">
    <source>
        <dbReference type="SAM" id="MobiDB-lite"/>
    </source>
</evidence>
<gene>
    <name evidence="3" type="ORF">EJB05_23809</name>
</gene>
<evidence type="ECO:0000313" key="4">
    <source>
        <dbReference type="Proteomes" id="UP000324897"/>
    </source>
</evidence>
<dbReference type="OrthoDB" id="649439at2759"/>
<organism evidence="3 4">
    <name type="scientific">Eragrostis curvula</name>
    <name type="common">weeping love grass</name>
    <dbReference type="NCBI Taxonomy" id="38414"/>
    <lineage>
        <taxon>Eukaryota</taxon>
        <taxon>Viridiplantae</taxon>
        <taxon>Streptophyta</taxon>
        <taxon>Embryophyta</taxon>
        <taxon>Tracheophyta</taxon>
        <taxon>Spermatophyta</taxon>
        <taxon>Magnoliopsida</taxon>
        <taxon>Liliopsida</taxon>
        <taxon>Poales</taxon>
        <taxon>Poaceae</taxon>
        <taxon>PACMAD clade</taxon>
        <taxon>Chloridoideae</taxon>
        <taxon>Eragrostideae</taxon>
        <taxon>Eragrostidinae</taxon>
        <taxon>Eragrostis</taxon>
    </lineage>
</organism>
<dbReference type="AlphaFoldDB" id="A0A5J9V9D0"/>
<accession>A0A5J9V9D0</accession>
<feature type="signal peptide" evidence="2">
    <location>
        <begin position="1"/>
        <end position="27"/>
    </location>
</feature>
<dbReference type="EMBL" id="RWGY01000011">
    <property type="protein sequence ID" value="TVU32091.1"/>
    <property type="molecule type" value="Genomic_DNA"/>
</dbReference>
<feature type="non-terminal residue" evidence="3">
    <location>
        <position position="1"/>
    </location>
</feature>
<feature type="region of interest" description="Disordered" evidence="1">
    <location>
        <begin position="154"/>
        <end position="207"/>
    </location>
</feature>
<dbReference type="Proteomes" id="UP000324897">
    <property type="component" value="Chromosome 1"/>
</dbReference>
<sequence>MGSQKTRKILLLISLLVLSELAGVSFGRRVAKLDVTALNGGSGSPPVKGYHFARQASSSASGRHLNDGYKHMHADVVSKRLKYDQAGQHNAPDWLDLPTLLPSPIELLLPFSSPKILSTPMKSPTRRLLLLLACVLLVAEFTSFSHGRRIVAEDKQQQSSSVEEQLYRVPRTQQRRGSGSSARMYEASARPVAASPSTNGRRCAPVLRRRLPPSLQNASRVAGIIAGICGAEHGGEGQGRRGDQPMGEDD</sequence>
<keyword evidence="4" id="KW-1185">Reference proteome</keyword>
<dbReference type="Gramene" id="TVU32091">
    <property type="protein sequence ID" value="TVU32091"/>
    <property type="gene ID" value="EJB05_23809"/>
</dbReference>
<comment type="caution">
    <text evidence="3">The sequence shown here is derived from an EMBL/GenBank/DDBJ whole genome shotgun (WGS) entry which is preliminary data.</text>
</comment>
<feature type="chain" id="PRO_5023897909" evidence="2">
    <location>
        <begin position="28"/>
        <end position="250"/>
    </location>
</feature>